<dbReference type="RefSeq" id="WP_046141164.1">
    <property type="nucleotide sequence ID" value="NZ_LAJG01000005.1"/>
</dbReference>
<keyword evidence="3" id="KW-1185">Reference proteome</keyword>
<dbReference type="AlphaFoldDB" id="A0A0F5LEJ2"/>
<reference evidence="2 3" key="1">
    <citation type="submission" date="2015-03" db="EMBL/GenBank/DDBJ databases">
        <authorList>
            <person name="Hassan Y.I."/>
            <person name="Lepp D."/>
            <person name="Zhou T."/>
        </authorList>
    </citation>
    <scope>NUCLEOTIDE SEQUENCE [LARGE SCALE GENOMIC DNA]</scope>
    <source>
        <strain evidence="2 3">GH2-10</strain>
    </source>
</reference>
<gene>
    <name evidence="2" type="ORF">VW35_00960</name>
</gene>
<feature type="region of interest" description="Disordered" evidence="1">
    <location>
        <begin position="60"/>
        <end position="94"/>
    </location>
</feature>
<evidence type="ECO:0000256" key="1">
    <source>
        <dbReference type="SAM" id="MobiDB-lite"/>
    </source>
</evidence>
<dbReference type="Proteomes" id="UP000033514">
    <property type="component" value="Unassembled WGS sequence"/>
</dbReference>
<dbReference type="EMBL" id="LAJG01000005">
    <property type="protein sequence ID" value="KKB80811.1"/>
    <property type="molecule type" value="Genomic_DNA"/>
</dbReference>
<evidence type="ECO:0000313" key="2">
    <source>
        <dbReference type="EMBL" id="KKB80811.1"/>
    </source>
</evidence>
<name>A0A0F5LEJ2_9HYPH</name>
<organism evidence="2 3">
    <name type="scientific">Devosia soli</name>
    <dbReference type="NCBI Taxonomy" id="361041"/>
    <lineage>
        <taxon>Bacteria</taxon>
        <taxon>Pseudomonadati</taxon>
        <taxon>Pseudomonadota</taxon>
        <taxon>Alphaproteobacteria</taxon>
        <taxon>Hyphomicrobiales</taxon>
        <taxon>Devosiaceae</taxon>
        <taxon>Devosia</taxon>
    </lineage>
</organism>
<sequence>MTDIRVVTYQSTNADAGKEWIAFLTMPNGEYLPVRFQGATEDAASDAALAEWEKHRAEREANLARREEGRRKAAKTRSRKTEVNAAYNSKNREA</sequence>
<dbReference type="STRING" id="361041.VW35_00960"/>
<comment type="caution">
    <text evidence="2">The sequence shown here is derived from an EMBL/GenBank/DDBJ whole genome shotgun (WGS) entry which is preliminary data.</text>
</comment>
<proteinExistence type="predicted"/>
<protein>
    <submittedName>
        <fullName evidence="2">Uncharacterized protein</fullName>
    </submittedName>
</protein>
<feature type="compositionally biased region" description="Basic and acidic residues" evidence="1">
    <location>
        <begin position="60"/>
        <end position="71"/>
    </location>
</feature>
<accession>A0A0F5LEJ2</accession>
<dbReference type="PATRIC" id="fig|361041.3.peg.3580"/>
<evidence type="ECO:0000313" key="3">
    <source>
        <dbReference type="Proteomes" id="UP000033514"/>
    </source>
</evidence>